<dbReference type="PANTHER" id="PTHR35528">
    <property type="entry name" value="BLL1675 PROTEIN"/>
    <property type="match status" value="1"/>
</dbReference>
<gene>
    <name evidence="1" type="ORF">XBFM1_940001</name>
</gene>
<evidence type="ECO:0000313" key="2">
    <source>
        <dbReference type="Proteomes" id="UP000028487"/>
    </source>
</evidence>
<protein>
    <submittedName>
        <fullName evidence="1">Transposase</fullName>
    </submittedName>
</protein>
<comment type="caution">
    <text evidence="1">The sequence shown here is derived from an EMBL/GenBank/DDBJ whole genome shotgun (WGS) entry which is preliminary data.</text>
</comment>
<dbReference type="EMBL" id="CBSV010000270">
    <property type="protein sequence ID" value="CDH04033.1"/>
    <property type="molecule type" value="Genomic_DNA"/>
</dbReference>
<dbReference type="Proteomes" id="UP000028487">
    <property type="component" value="Unassembled WGS sequence"/>
</dbReference>
<accession>A0A077NZX0</accession>
<name>A0A077NZX0_XENBV</name>
<dbReference type="HOGENOM" id="CLU_067322_5_3_6"/>
<organism evidence="1 2">
    <name type="scientific">Xenorhabdus bovienii str. feltiae Moldova</name>
    <dbReference type="NCBI Taxonomy" id="1398200"/>
    <lineage>
        <taxon>Bacteria</taxon>
        <taxon>Pseudomonadati</taxon>
        <taxon>Pseudomonadota</taxon>
        <taxon>Gammaproteobacteria</taxon>
        <taxon>Enterobacterales</taxon>
        <taxon>Morganellaceae</taxon>
        <taxon>Xenorhabdus</taxon>
    </lineage>
</organism>
<dbReference type="PANTHER" id="PTHR35528:SF3">
    <property type="entry name" value="BLL1675 PROTEIN"/>
    <property type="match status" value="1"/>
</dbReference>
<reference evidence="1" key="1">
    <citation type="submission" date="2013-07" db="EMBL/GenBank/DDBJ databases">
        <title>Sub-species coevolution in mutualistic symbiosis.</title>
        <authorList>
            <person name="Murfin K."/>
            <person name="Klassen J."/>
            <person name="Lee M."/>
            <person name="Forst S."/>
            <person name="Stock P."/>
            <person name="Goodrich-Blair H."/>
        </authorList>
    </citation>
    <scope>NUCLEOTIDE SEQUENCE [LARGE SCALE GENOMIC DNA]</scope>
    <source>
        <strain evidence="1">Feltiae Moldova</strain>
    </source>
</reference>
<dbReference type="AlphaFoldDB" id="A0A077NZX0"/>
<dbReference type="InterPro" id="IPR052183">
    <property type="entry name" value="IS_Transposase"/>
</dbReference>
<proteinExistence type="predicted"/>
<evidence type="ECO:0000313" key="1">
    <source>
        <dbReference type="EMBL" id="CDH04033.1"/>
    </source>
</evidence>
<sequence length="51" mass="6136">MMAERGITVDHSTLYRWVIRTPLLGKAFRRHKRPVGRRWRMDETSIKIKGQ</sequence>